<evidence type="ECO:0000313" key="1">
    <source>
        <dbReference type="EMBL" id="THD21148.1"/>
    </source>
</evidence>
<organism evidence="1 2">
    <name type="scientific">Fasciola hepatica</name>
    <name type="common">Liver fluke</name>
    <dbReference type="NCBI Taxonomy" id="6192"/>
    <lineage>
        <taxon>Eukaryota</taxon>
        <taxon>Metazoa</taxon>
        <taxon>Spiralia</taxon>
        <taxon>Lophotrochozoa</taxon>
        <taxon>Platyhelminthes</taxon>
        <taxon>Trematoda</taxon>
        <taxon>Digenea</taxon>
        <taxon>Plagiorchiida</taxon>
        <taxon>Echinostomata</taxon>
        <taxon>Echinostomatoidea</taxon>
        <taxon>Fasciolidae</taxon>
        <taxon>Fasciola</taxon>
    </lineage>
</organism>
<dbReference type="InterPro" id="IPR019396">
    <property type="entry name" value="TM_Fragile-X-F-assoc"/>
</dbReference>
<name>A0A2H1C097_FASHE</name>
<protein>
    <recommendedName>
        <fullName evidence="3">Transmembrane protein 60</fullName>
    </recommendedName>
</protein>
<dbReference type="PANTHER" id="PTHR13568:SF4">
    <property type="entry name" value="TRANSMEMBRANE PROTEIN 60"/>
    <property type="match status" value="1"/>
</dbReference>
<dbReference type="EMBL" id="JXXN02003815">
    <property type="protein sequence ID" value="THD21148.1"/>
    <property type="molecule type" value="Genomic_DNA"/>
</dbReference>
<gene>
    <name evidence="1" type="ORF">D915_008092</name>
</gene>
<reference evidence="1" key="1">
    <citation type="submission" date="2019-03" db="EMBL/GenBank/DDBJ databases">
        <title>Improved annotation for the trematode Fasciola hepatica.</title>
        <authorList>
            <person name="Choi Y.-J."/>
            <person name="Martin J."/>
            <person name="Mitreva M."/>
        </authorList>
    </citation>
    <scope>NUCLEOTIDE SEQUENCE [LARGE SCALE GENOMIC DNA]</scope>
</reference>
<dbReference type="AlphaFoldDB" id="A0A2H1C097"/>
<dbReference type="Proteomes" id="UP000230066">
    <property type="component" value="Unassembled WGS sequence"/>
</dbReference>
<comment type="caution">
    <text evidence="1">The sequence shown here is derived from an EMBL/GenBank/DDBJ whole genome shotgun (WGS) entry which is preliminary data.</text>
</comment>
<evidence type="ECO:0000313" key="2">
    <source>
        <dbReference type="Proteomes" id="UP000230066"/>
    </source>
</evidence>
<keyword evidence="2" id="KW-1185">Reference proteome</keyword>
<evidence type="ECO:0008006" key="3">
    <source>
        <dbReference type="Google" id="ProtNLM"/>
    </source>
</evidence>
<proteinExistence type="predicted"/>
<sequence length="151" mass="17643">MRLLNRPLILWVVLSVFLLMVMLRMNETIYWNWFIIFIPMWSLDVVMLIMVCVCISHRHIRFTCECDPGTRADQALAFSLITSKLITQMTVCLYAERSSLGTGLSVGIVKQFRLWHVMIPLWFTLVLTLIALCRGLFGKALRQMWSRCAHF</sequence>
<dbReference type="PANTHER" id="PTHR13568">
    <property type="entry name" value="FAM11A, B PROTEIN"/>
    <property type="match status" value="1"/>
</dbReference>
<accession>A0A2H1C097</accession>